<keyword evidence="1" id="KW-0472">Membrane</keyword>
<gene>
    <name evidence="2" type="ORF">JJJ19_04025</name>
</gene>
<dbReference type="EMBL" id="CP067334">
    <property type="protein sequence ID" value="QXE27785.1"/>
    <property type="molecule type" value="Genomic_DNA"/>
</dbReference>
<dbReference type="Proteomes" id="UP000683565">
    <property type="component" value="Chromosome"/>
</dbReference>
<protein>
    <recommendedName>
        <fullName evidence="4">Inner membrane protein</fullName>
    </recommendedName>
</protein>
<dbReference type="RefSeq" id="WP_131744122.1">
    <property type="nucleotide sequence ID" value="NZ_CAAAFM010000001.1"/>
</dbReference>
<accession>A0ABX8LDU2</accession>
<organism evidence="2 3">
    <name type="scientific">Chlamydia buteonis</name>
    <dbReference type="NCBI Taxonomy" id="2494525"/>
    <lineage>
        <taxon>Bacteria</taxon>
        <taxon>Pseudomonadati</taxon>
        <taxon>Chlamydiota</taxon>
        <taxon>Chlamydiia</taxon>
        <taxon>Chlamydiales</taxon>
        <taxon>Chlamydiaceae</taxon>
        <taxon>Chlamydia/Chlamydophila group</taxon>
        <taxon>Chlamydia</taxon>
    </lineage>
</organism>
<proteinExistence type="predicted"/>
<keyword evidence="3" id="KW-1185">Reference proteome</keyword>
<evidence type="ECO:0000256" key="1">
    <source>
        <dbReference type="SAM" id="Phobius"/>
    </source>
</evidence>
<reference evidence="2" key="1">
    <citation type="submission" date="2021-01" db="EMBL/GenBank/DDBJ databases">
        <title>Chlamydial infections in birds of prey presented to California wildlife rehabilitation facilities.</title>
        <authorList>
            <person name="Seibert B.A."/>
            <person name="Keel M.K."/>
            <person name="Kelly T.R."/>
            <person name="Nilsen R.A."/>
            <person name="Pesti D.R."/>
            <person name="Ciembor P.X."/>
            <person name="Gregory C.R."/>
            <person name="Ritchie B.W."/>
            <person name="Hawkins M.G."/>
        </authorList>
    </citation>
    <scope>NUCLEOTIDE SEQUENCE [LARGE SCALE GENOMIC DNA]</scope>
    <source>
        <strain evidence="2">SWA</strain>
    </source>
</reference>
<evidence type="ECO:0008006" key="4">
    <source>
        <dbReference type="Google" id="ProtNLM"/>
    </source>
</evidence>
<evidence type="ECO:0000313" key="3">
    <source>
        <dbReference type="Proteomes" id="UP000683565"/>
    </source>
</evidence>
<feature type="transmembrane region" description="Helical" evidence="1">
    <location>
        <begin position="7"/>
        <end position="24"/>
    </location>
</feature>
<evidence type="ECO:0000313" key="2">
    <source>
        <dbReference type="EMBL" id="QXE27785.1"/>
    </source>
</evidence>
<keyword evidence="1" id="KW-0812">Transmembrane</keyword>
<name>A0ABX8LDU2_9CHLA</name>
<keyword evidence="1" id="KW-1133">Transmembrane helix</keyword>
<sequence length="66" mass="7873">MVKQTCKLYLLQCLFYALYWLIYYCRKILQGIPNHPDEPLFQAFLSSFIELLSSLKHLPNPDLRQP</sequence>